<keyword evidence="3" id="KW-1185">Reference proteome</keyword>
<evidence type="ECO:0000256" key="1">
    <source>
        <dbReference type="SAM" id="MobiDB-lite"/>
    </source>
</evidence>
<dbReference type="AlphaFoldDB" id="A0A165IW66"/>
<dbReference type="EMBL" id="KV423926">
    <property type="protein sequence ID" value="KZT61058.1"/>
    <property type="molecule type" value="Genomic_DNA"/>
</dbReference>
<feature type="region of interest" description="Disordered" evidence="1">
    <location>
        <begin position="1"/>
        <end position="22"/>
    </location>
</feature>
<dbReference type="Proteomes" id="UP000076842">
    <property type="component" value="Unassembled WGS sequence"/>
</dbReference>
<organism evidence="2 3">
    <name type="scientific">Calocera cornea HHB12733</name>
    <dbReference type="NCBI Taxonomy" id="1353952"/>
    <lineage>
        <taxon>Eukaryota</taxon>
        <taxon>Fungi</taxon>
        <taxon>Dikarya</taxon>
        <taxon>Basidiomycota</taxon>
        <taxon>Agaricomycotina</taxon>
        <taxon>Dacrymycetes</taxon>
        <taxon>Dacrymycetales</taxon>
        <taxon>Dacrymycetaceae</taxon>
        <taxon>Calocera</taxon>
    </lineage>
</organism>
<accession>A0A165IW66</accession>
<proteinExistence type="predicted"/>
<reference evidence="2 3" key="1">
    <citation type="journal article" date="2016" name="Mol. Biol. Evol.">
        <title>Comparative Genomics of Early-Diverging Mushroom-Forming Fungi Provides Insights into the Origins of Lignocellulose Decay Capabilities.</title>
        <authorList>
            <person name="Nagy L.G."/>
            <person name="Riley R."/>
            <person name="Tritt A."/>
            <person name="Adam C."/>
            <person name="Daum C."/>
            <person name="Floudas D."/>
            <person name="Sun H."/>
            <person name="Yadav J.S."/>
            <person name="Pangilinan J."/>
            <person name="Larsson K.H."/>
            <person name="Matsuura K."/>
            <person name="Barry K."/>
            <person name="Labutti K."/>
            <person name="Kuo R."/>
            <person name="Ohm R.A."/>
            <person name="Bhattacharya S.S."/>
            <person name="Shirouzu T."/>
            <person name="Yoshinaga Y."/>
            <person name="Martin F.M."/>
            <person name="Grigoriev I.V."/>
            <person name="Hibbett D.S."/>
        </authorList>
    </citation>
    <scope>NUCLEOTIDE SEQUENCE [LARGE SCALE GENOMIC DNA]</scope>
    <source>
        <strain evidence="2 3">HHB12733</strain>
    </source>
</reference>
<evidence type="ECO:0000313" key="2">
    <source>
        <dbReference type="EMBL" id="KZT61058.1"/>
    </source>
</evidence>
<evidence type="ECO:0000313" key="3">
    <source>
        <dbReference type="Proteomes" id="UP000076842"/>
    </source>
</evidence>
<sequence>MANNRPVRVRKKSREDSPSLSEMQRRIMRKLPTLIARILDTLQAYKNLSLRCNKRDIAAAFLDIAQWSAILNPVLRFYFFMDLAQEHPLDLRERIGRIIKALYWLTKAGAMRSVATAKLEINLLPGFYFQDFPDLLGSPAAESVPHPEDIITIDDPLCVCKGLTIVQTLVSQAANALGIDEWPGVMQSRLLQDMLYARDATWAFGLNPNETVLPTDFTPPTFENYVYGRESWLWLQAPPIARKKEFTKWWEDDGRLRSQYIHLHLDGEYGADLVRSIIPDARWTPCANKDSVAISCFCSSTTWRIQNRC</sequence>
<gene>
    <name evidence="2" type="ORF">CALCODRAFT_506476</name>
</gene>
<protein>
    <submittedName>
        <fullName evidence="2">Uncharacterized protein</fullName>
    </submittedName>
</protein>
<dbReference type="InParanoid" id="A0A165IW66"/>
<name>A0A165IW66_9BASI</name>